<dbReference type="EMBL" id="JBHSCX010000003">
    <property type="protein sequence ID" value="MFC4361124.1"/>
    <property type="molecule type" value="Genomic_DNA"/>
</dbReference>
<comment type="caution">
    <text evidence="4">The sequence shown here is derived from an EMBL/GenBank/DDBJ whole genome shotgun (WGS) entry which is preliminary data.</text>
</comment>
<organism evidence="4 5">
    <name type="scientific">Simiduia curdlanivorans</name>
    <dbReference type="NCBI Taxonomy" id="1492769"/>
    <lineage>
        <taxon>Bacteria</taxon>
        <taxon>Pseudomonadati</taxon>
        <taxon>Pseudomonadota</taxon>
        <taxon>Gammaproteobacteria</taxon>
        <taxon>Cellvibrionales</taxon>
        <taxon>Cellvibrionaceae</taxon>
        <taxon>Simiduia</taxon>
    </lineage>
</organism>
<dbReference type="InterPro" id="IPR027385">
    <property type="entry name" value="Beta-barrel_OMP"/>
</dbReference>
<dbReference type="Proteomes" id="UP001595840">
    <property type="component" value="Unassembled WGS sequence"/>
</dbReference>
<evidence type="ECO:0000259" key="3">
    <source>
        <dbReference type="Pfam" id="PF13505"/>
    </source>
</evidence>
<dbReference type="InterPro" id="IPR011250">
    <property type="entry name" value="OMP/PagP_B-barrel"/>
</dbReference>
<dbReference type="InterPro" id="IPR030820">
    <property type="entry name" value="OMP_myx_plus_Proteobacteria"/>
</dbReference>
<keyword evidence="1 2" id="KW-0732">Signal</keyword>
<proteinExistence type="predicted"/>
<dbReference type="NCBIfam" id="TIGR04565">
    <property type="entry name" value="OMP_myx_plus"/>
    <property type="match status" value="1"/>
</dbReference>
<dbReference type="Gene3D" id="2.40.160.20">
    <property type="match status" value="1"/>
</dbReference>
<reference evidence="5" key="1">
    <citation type="journal article" date="2019" name="Int. J. Syst. Evol. Microbiol.">
        <title>The Global Catalogue of Microorganisms (GCM) 10K type strain sequencing project: providing services to taxonomists for standard genome sequencing and annotation.</title>
        <authorList>
            <consortium name="The Broad Institute Genomics Platform"/>
            <consortium name="The Broad Institute Genome Sequencing Center for Infectious Disease"/>
            <person name="Wu L."/>
            <person name="Ma J."/>
        </authorList>
    </citation>
    <scope>NUCLEOTIDE SEQUENCE [LARGE SCALE GENOMIC DNA]</scope>
    <source>
        <strain evidence="5">CECT 8570</strain>
    </source>
</reference>
<dbReference type="RefSeq" id="WP_290260240.1">
    <property type="nucleotide sequence ID" value="NZ_JAUFQG010000004.1"/>
</dbReference>
<name>A0ABV8V0M7_9GAMM</name>
<evidence type="ECO:0000256" key="2">
    <source>
        <dbReference type="SAM" id="SignalP"/>
    </source>
</evidence>
<sequence>METRFQRLLLSGLLITACSAALAQTDAQDETQSVLDKIVTPDMERRHIEEDQLDTEDFELGAYYGFMSIEDFGSSWGWGARAAYHITEDFFLEGNYGKHTAGESTLEIGGGLPALTDAQREYTYYDLNLGYNLFPGEVYISDSLAFNSTFYIVAGAGNTTFAETEYFTYSFGAGYKVYFTDYLNFNIDLRDHVFERELLGFNKKWVNNLSANMGINFFF</sequence>
<evidence type="ECO:0000256" key="1">
    <source>
        <dbReference type="ARBA" id="ARBA00022729"/>
    </source>
</evidence>
<evidence type="ECO:0000313" key="5">
    <source>
        <dbReference type="Proteomes" id="UP001595840"/>
    </source>
</evidence>
<dbReference type="PROSITE" id="PS51257">
    <property type="entry name" value="PROKAR_LIPOPROTEIN"/>
    <property type="match status" value="1"/>
</dbReference>
<feature type="chain" id="PRO_5046477679" evidence="2">
    <location>
        <begin position="24"/>
        <end position="219"/>
    </location>
</feature>
<feature type="signal peptide" evidence="2">
    <location>
        <begin position="1"/>
        <end position="23"/>
    </location>
</feature>
<feature type="domain" description="Outer membrane protein beta-barrel" evidence="3">
    <location>
        <begin position="57"/>
        <end position="217"/>
    </location>
</feature>
<dbReference type="Pfam" id="PF13505">
    <property type="entry name" value="OMP_b-brl"/>
    <property type="match status" value="1"/>
</dbReference>
<accession>A0ABV8V0M7</accession>
<gene>
    <name evidence="4" type="ORF">ACFOX3_02360</name>
</gene>
<evidence type="ECO:0000313" key="4">
    <source>
        <dbReference type="EMBL" id="MFC4361124.1"/>
    </source>
</evidence>
<protein>
    <submittedName>
        <fullName evidence="4">Outer membrane beta-barrel domain-containing protein</fullName>
    </submittedName>
</protein>
<dbReference type="SUPFAM" id="SSF56925">
    <property type="entry name" value="OMPA-like"/>
    <property type="match status" value="1"/>
</dbReference>
<keyword evidence="5" id="KW-1185">Reference proteome</keyword>